<comment type="caution">
    <text evidence="2">The sequence shown here is derived from an EMBL/GenBank/DDBJ whole genome shotgun (WGS) entry which is preliminary data.</text>
</comment>
<sequence length="91" mass="9992">MKMGLLGSSGDLSRYATVHKDTVAIRDKWRGKFERGTLSRYARGTLDRVALRDKTQFGVPHPQESLEPQPPPFFLSKSATLGVPGAVHPSS</sequence>
<reference evidence="2 3" key="1">
    <citation type="submission" date="2019-05" db="EMBL/GenBank/DDBJ databases">
        <title>Mikania micrantha, genome provides insights into the molecular mechanism of rapid growth.</title>
        <authorList>
            <person name="Liu B."/>
        </authorList>
    </citation>
    <scope>NUCLEOTIDE SEQUENCE [LARGE SCALE GENOMIC DNA]</scope>
    <source>
        <strain evidence="2">NLD-2019</strain>
        <tissue evidence="2">Leaf</tissue>
    </source>
</reference>
<dbReference type="EMBL" id="SZYD01000011">
    <property type="protein sequence ID" value="KAD4888953.1"/>
    <property type="molecule type" value="Genomic_DNA"/>
</dbReference>
<dbReference type="Proteomes" id="UP000326396">
    <property type="component" value="Linkage Group LG19"/>
</dbReference>
<feature type="region of interest" description="Disordered" evidence="1">
    <location>
        <begin position="56"/>
        <end position="91"/>
    </location>
</feature>
<dbReference type="AlphaFoldDB" id="A0A5N6NKK9"/>
<evidence type="ECO:0000256" key="1">
    <source>
        <dbReference type="SAM" id="MobiDB-lite"/>
    </source>
</evidence>
<proteinExistence type="predicted"/>
<organism evidence="2 3">
    <name type="scientific">Mikania micrantha</name>
    <name type="common">bitter vine</name>
    <dbReference type="NCBI Taxonomy" id="192012"/>
    <lineage>
        <taxon>Eukaryota</taxon>
        <taxon>Viridiplantae</taxon>
        <taxon>Streptophyta</taxon>
        <taxon>Embryophyta</taxon>
        <taxon>Tracheophyta</taxon>
        <taxon>Spermatophyta</taxon>
        <taxon>Magnoliopsida</taxon>
        <taxon>eudicotyledons</taxon>
        <taxon>Gunneridae</taxon>
        <taxon>Pentapetalae</taxon>
        <taxon>asterids</taxon>
        <taxon>campanulids</taxon>
        <taxon>Asterales</taxon>
        <taxon>Asteraceae</taxon>
        <taxon>Asteroideae</taxon>
        <taxon>Heliantheae alliance</taxon>
        <taxon>Eupatorieae</taxon>
        <taxon>Mikania</taxon>
    </lineage>
</organism>
<gene>
    <name evidence="2" type="ORF">E3N88_21026</name>
</gene>
<keyword evidence="3" id="KW-1185">Reference proteome</keyword>
<protein>
    <submittedName>
        <fullName evidence="2">Uncharacterized protein</fullName>
    </submittedName>
</protein>
<accession>A0A5N6NKK9</accession>
<evidence type="ECO:0000313" key="3">
    <source>
        <dbReference type="Proteomes" id="UP000326396"/>
    </source>
</evidence>
<name>A0A5N6NKK9_9ASTR</name>
<evidence type="ECO:0000313" key="2">
    <source>
        <dbReference type="EMBL" id="KAD4888953.1"/>
    </source>
</evidence>